<dbReference type="Proteomes" id="UP001364764">
    <property type="component" value="Chromosome"/>
</dbReference>
<dbReference type="GeneID" id="93478369"/>
<gene>
    <name evidence="1" type="ORF">V6668_22850</name>
</gene>
<sequence length="118" mass="13101">MSIVVYTRTGDAGAHVSIDNVTLSKEDISRIVGWLNAAPETAKIPVDDVTGSISAGIALKLKHNAKVTIQYNRKQIIVSTKSRFNRDSKYILDQKDLRDFLDQKLEGTYFGEDTVSVE</sequence>
<reference evidence="1 2" key="1">
    <citation type="submission" date="2024-02" db="EMBL/GenBank/DDBJ databases">
        <title>Complete sequences of two Paenibacillus sp. strains and one Lysinibacillus strain isolated from the environment on STAA medium highlight biotechnological potential.</title>
        <authorList>
            <person name="Attere S.A."/>
            <person name="Piche L.C."/>
            <person name="Intertaglia L."/>
            <person name="Lami R."/>
            <person name="Charette S.J."/>
            <person name="Vincent A.T."/>
        </authorList>
    </citation>
    <scope>NUCLEOTIDE SEQUENCE [LARGE SCALE GENOMIC DNA]</scope>
    <source>
        <strain evidence="1 2">Y5S-7</strain>
    </source>
</reference>
<protein>
    <submittedName>
        <fullName evidence="1">Uncharacterized protein</fullName>
    </submittedName>
</protein>
<dbReference type="RefSeq" id="WP_338706841.1">
    <property type="nucleotide sequence ID" value="NZ_CP145892.1"/>
</dbReference>
<evidence type="ECO:0000313" key="1">
    <source>
        <dbReference type="EMBL" id="WWP19303.1"/>
    </source>
</evidence>
<evidence type="ECO:0000313" key="2">
    <source>
        <dbReference type="Proteomes" id="UP001364764"/>
    </source>
</evidence>
<organism evidence="1 2">
    <name type="scientific">Paenibacillus amylolyticus</name>
    <dbReference type="NCBI Taxonomy" id="1451"/>
    <lineage>
        <taxon>Bacteria</taxon>
        <taxon>Bacillati</taxon>
        <taxon>Bacillota</taxon>
        <taxon>Bacilli</taxon>
        <taxon>Bacillales</taxon>
        <taxon>Paenibacillaceae</taxon>
        <taxon>Paenibacillus</taxon>
    </lineage>
</organism>
<proteinExistence type="predicted"/>
<dbReference type="EMBL" id="CP145892">
    <property type="protein sequence ID" value="WWP19303.1"/>
    <property type="molecule type" value="Genomic_DNA"/>
</dbReference>
<name>A0ABD8AP89_PAEAM</name>
<dbReference type="AlphaFoldDB" id="A0ABD8AP89"/>
<accession>A0ABD8AP89</accession>